<dbReference type="AlphaFoldDB" id="A0A5M9MSK8"/>
<dbReference type="Proteomes" id="UP000324241">
    <property type="component" value="Unassembled WGS sequence"/>
</dbReference>
<sequence length="95" mass="10083">MVRRRASSTPSGESSPRGRRHRAVRHQLLSSAEEEFVLVPVPRSASPEWEGFRFPFSPSCFGGNGSGRIALLEAFVSSLSSPSLSAASVGPVRGG</sequence>
<protein>
    <submittedName>
        <fullName evidence="2">Uncharacterized protein</fullName>
    </submittedName>
</protein>
<accession>A0A5M9MSK8</accession>
<gene>
    <name evidence="2" type="ORF">ATNIH1004_004783</name>
</gene>
<evidence type="ECO:0000313" key="2">
    <source>
        <dbReference type="EMBL" id="KAA8648896.1"/>
    </source>
</evidence>
<proteinExistence type="predicted"/>
<feature type="region of interest" description="Disordered" evidence="1">
    <location>
        <begin position="1"/>
        <end position="22"/>
    </location>
</feature>
<dbReference type="EMBL" id="QUQM01000003">
    <property type="protein sequence ID" value="KAA8648896.1"/>
    <property type="molecule type" value="Genomic_DNA"/>
</dbReference>
<organism evidence="2 3">
    <name type="scientific">Aspergillus tanneri</name>
    <dbReference type="NCBI Taxonomy" id="1220188"/>
    <lineage>
        <taxon>Eukaryota</taxon>
        <taxon>Fungi</taxon>
        <taxon>Dikarya</taxon>
        <taxon>Ascomycota</taxon>
        <taxon>Pezizomycotina</taxon>
        <taxon>Eurotiomycetes</taxon>
        <taxon>Eurotiomycetidae</taxon>
        <taxon>Eurotiales</taxon>
        <taxon>Aspergillaceae</taxon>
        <taxon>Aspergillus</taxon>
        <taxon>Aspergillus subgen. Circumdati</taxon>
    </lineage>
</organism>
<dbReference type="GeneID" id="54327485"/>
<evidence type="ECO:0000313" key="3">
    <source>
        <dbReference type="Proteomes" id="UP000324241"/>
    </source>
</evidence>
<dbReference type="RefSeq" id="XP_033428257.1">
    <property type="nucleotide sequence ID" value="XM_033569451.1"/>
</dbReference>
<evidence type="ECO:0000256" key="1">
    <source>
        <dbReference type="SAM" id="MobiDB-lite"/>
    </source>
</evidence>
<comment type="caution">
    <text evidence="2">The sequence shown here is derived from an EMBL/GenBank/DDBJ whole genome shotgun (WGS) entry which is preliminary data.</text>
</comment>
<reference evidence="2 3" key="1">
    <citation type="submission" date="2019-08" db="EMBL/GenBank/DDBJ databases">
        <title>The genome sequence of a newly discovered highly antifungal drug resistant Aspergillus species, Aspergillus tanneri NIH 1004.</title>
        <authorList>
            <person name="Mounaud S."/>
            <person name="Singh I."/>
            <person name="Joardar V."/>
            <person name="Pakala S."/>
            <person name="Pakala S."/>
            <person name="Venepally P."/>
            <person name="Chung J.K."/>
            <person name="Losada L."/>
            <person name="Nierman W.C."/>
        </authorList>
    </citation>
    <scope>NUCLEOTIDE SEQUENCE [LARGE SCALE GENOMIC DNA]</scope>
    <source>
        <strain evidence="2 3">NIH1004</strain>
    </source>
</reference>
<name>A0A5M9MSK8_9EURO</name>